<dbReference type="InterPro" id="IPR050312">
    <property type="entry name" value="IolE/XylAMocC-like"/>
</dbReference>
<feature type="domain" description="Xylose isomerase-like TIM barrel" evidence="1">
    <location>
        <begin position="21"/>
        <end position="249"/>
    </location>
</feature>
<dbReference type="Gene3D" id="3.20.20.150">
    <property type="entry name" value="Divalent-metal-dependent TIM barrel enzymes"/>
    <property type="match status" value="1"/>
</dbReference>
<dbReference type="GO" id="GO:0016853">
    <property type="term" value="F:isomerase activity"/>
    <property type="evidence" value="ECO:0007669"/>
    <property type="project" value="UniProtKB-KW"/>
</dbReference>
<dbReference type="Proteomes" id="UP001652445">
    <property type="component" value="Unassembled WGS sequence"/>
</dbReference>
<dbReference type="EMBL" id="JAOQIO010000094">
    <property type="protein sequence ID" value="MCU6795611.1"/>
    <property type="molecule type" value="Genomic_DNA"/>
</dbReference>
<dbReference type="InterPro" id="IPR036237">
    <property type="entry name" value="Xyl_isomerase-like_sf"/>
</dbReference>
<sequence length="271" mass="29627">MQYAVHSFSGPTLTLSQLMDTATTYGYAGVELRVGVGHAHGVELSADSHQRAEWKRLAVESGIPIICLGVSIICSRPDSDKEIASALDYIKLASDVGAPVLRVAGGKIPAGGTREQTLAAIERVLNAILPSAREHGITIAIETHDDWSDPVQMASLMRAVDDPQVVVLWDVLHTKRRGLAEPAEVITHLGPWIQHVHFHDASFDSEHKEHKPIGEGNLDFAKIAAALQSIHYKGYASGEWSGWEEPYQTHLPRELKAFQSFVERAAHPSLD</sequence>
<name>A0ABT2UNL4_9BACL</name>
<evidence type="ECO:0000259" key="1">
    <source>
        <dbReference type="Pfam" id="PF01261"/>
    </source>
</evidence>
<comment type="caution">
    <text evidence="2">The sequence shown here is derived from an EMBL/GenBank/DDBJ whole genome shotgun (WGS) entry which is preliminary data.</text>
</comment>
<dbReference type="InterPro" id="IPR013022">
    <property type="entry name" value="Xyl_isomerase-like_TIM-brl"/>
</dbReference>
<keyword evidence="3" id="KW-1185">Reference proteome</keyword>
<proteinExistence type="predicted"/>
<dbReference type="PANTHER" id="PTHR12110">
    <property type="entry name" value="HYDROXYPYRUVATE ISOMERASE"/>
    <property type="match status" value="1"/>
</dbReference>
<dbReference type="SUPFAM" id="SSF51658">
    <property type="entry name" value="Xylose isomerase-like"/>
    <property type="match status" value="1"/>
</dbReference>
<evidence type="ECO:0000313" key="3">
    <source>
        <dbReference type="Proteomes" id="UP001652445"/>
    </source>
</evidence>
<reference evidence="2 3" key="1">
    <citation type="submission" date="2022-09" db="EMBL/GenBank/DDBJ databases">
        <authorList>
            <person name="Han X.L."/>
            <person name="Wang Q."/>
            <person name="Lu T."/>
        </authorList>
    </citation>
    <scope>NUCLEOTIDE SEQUENCE [LARGE SCALE GENOMIC DNA]</scope>
    <source>
        <strain evidence="2 3">WQ 127069</strain>
    </source>
</reference>
<keyword evidence="2" id="KW-0413">Isomerase</keyword>
<organism evidence="2 3">
    <name type="scientific">Paenibacillus baimaensis</name>
    <dbReference type="NCBI Taxonomy" id="2982185"/>
    <lineage>
        <taxon>Bacteria</taxon>
        <taxon>Bacillati</taxon>
        <taxon>Bacillota</taxon>
        <taxon>Bacilli</taxon>
        <taxon>Bacillales</taxon>
        <taxon>Paenibacillaceae</taxon>
        <taxon>Paenibacillus</taxon>
    </lineage>
</organism>
<dbReference type="RefSeq" id="WP_262686558.1">
    <property type="nucleotide sequence ID" value="NZ_JAOQIO010000094.1"/>
</dbReference>
<dbReference type="Pfam" id="PF01261">
    <property type="entry name" value="AP_endonuc_2"/>
    <property type="match status" value="1"/>
</dbReference>
<accession>A0ABT2UNL4</accession>
<gene>
    <name evidence="2" type="ORF">OB236_26205</name>
</gene>
<protein>
    <submittedName>
        <fullName evidence="2">Sugar phosphate isomerase/epimerase</fullName>
    </submittedName>
</protein>
<evidence type="ECO:0000313" key="2">
    <source>
        <dbReference type="EMBL" id="MCU6795611.1"/>
    </source>
</evidence>
<dbReference type="PANTHER" id="PTHR12110:SF41">
    <property type="entry name" value="INOSOSE DEHYDRATASE"/>
    <property type="match status" value="1"/>
</dbReference>